<dbReference type="Gene3D" id="2.60.120.10">
    <property type="entry name" value="Jelly Rolls"/>
    <property type="match status" value="1"/>
</dbReference>
<dbReference type="GO" id="GO:0005829">
    <property type="term" value="C:cytosol"/>
    <property type="evidence" value="ECO:0007669"/>
    <property type="project" value="TreeGrafter"/>
</dbReference>
<dbReference type="SUPFAM" id="SSF47413">
    <property type="entry name" value="lambda repressor-like DNA-binding domains"/>
    <property type="match status" value="1"/>
</dbReference>
<sequence length="181" mass="20605">MIEVGEFIRAIRKRRNLTTTQLADQLDLSNGYISLIERNIVSPSLATLKRIAQALSVPLESFFLDPDTEIIYSYLKKDEQQYIPAEGRNWRLLIDHSKTNLMGAFVVDSTAVDKNVYSHQGVELIYVLEGETSLNISKEDYQLKAGDSLYFDASIMHWDNKKPDVPLKLIVIATPPEGFHF</sequence>
<evidence type="ECO:0000313" key="5">
    <source>
        <dbReference type="Proteomes" id="UP000054623"/>
    </source>
</evidence>
<proteinExistence type="predicted"/>
<dbReference type="Pfam" id="PF07883">
    <property type="entry name" value="Cupin_2"/>
    <property type="match status" value="1"/>
</dbReference>
<dbReference type="CDD" id="cd00093">
    <property type="entry name" value="HTH_XRE"/>
    <property type="match status" value="1"/>
</dbReference>
<dbReference type="InterPro" id="IPR011051">
    <property type="entry name" value="RmlC_Cupin_sf"/>
</dbReference>
<organism evidence="3">
    <name type="scientific">Desulfitobacterium hafniense</name>
    <name type="common">Desulfitobacterium frappieri</name>
    <dbReference type="NCBI Taxonomy" id="49338"/>
    <lineage>
        <taxon>Bacteria</taxon>
        <taxon>Bacillati</taxon>
        <taxon>Bacillota</taxon>
        <taxon>Clostridia</taxon>
        <taxon>Eubacteriales</taxon>
        <taxon>Desulfitobacteriaceae</taxon>
        <taxon>Desulfitobacterium</taxon>
    </lineage>
</organism>
<name>A0A098B841_DESHA</name>
<dbReference type="InterPro" id="IPR050807">
    <property type="entry name" value="TransReg_Diox_bact_type"/>
</dbReference>
<dbReference type="InterPro" id="IPR001387">
    <property type="entry name" value="Cro/C1-type_HTH"/>
</dbReference>
<dbReference type="Gene3D" id="1.10.260.40">
    <property type="entry name" value="lambda repressor-like DNA-binding domains"/>
    <property type="match status" value="1"/>
</dbReference>
<accession>A0A098B841</accession>
<dbReference type="OMA" id="TEKGHTY"/>
<dbReference type="PATRIC" id="fig|49338.4.peg.5005"/>
<dbReference type="Pfam" id="PF01381">
    <property type="entry name" value="HTH_3"/>
    <property type="match status" value="1"/>
</dbReference>
<dbReference type="OrthoDB" id="9814553at2"/>
<dbReference type="AlphaFoldDB" id="A0A098B841"/>
<evidence type="ECO:0000256" key="1">
    <source>
        <dbReference type="ARBA" id="ARBA00023125"/>
    </source>
</evidence>
<dbReference type="SMART" id="SM00530">
    <property type="entry name" value="HTH_XRE"/>
    <property type="match status" value="1"/>
</dbReference>
<evidence type="ECO:0000313" key="3">
    <source>
        <dbReference type="EMBL" id="CDX04542.1"/>
    </source>
</evidence>
<keyword evidence="1 3" id="KW-0238">DNA-binding</keyword>
<dbReference type="CDD" id="cd02209">
    <property type="entry name" value="cupin_XRE_C"/>
    <property type="match status" value="1"/>
</dbReference>
<feature type="domain" description="HTH cro/C1-type" evidence="2">
    <location>
        <begin position="8"/>
        <end position="62"/>
    </location>
</feature>
<reference evidence="3" key="1">
    <citation type="submission" date="2014-07" db="EMBL/GenBank/DDBJ databases">
        <authorList>
            <person name="Hornung V.Bastian."/>
        </authorList>
    </citation>
    <scope>NUCLEOTIDE SEQUENCE</scope>
    <source>
        <strain evidence="3">PCE-S</strain>
    </source>
</reference>
<evidence type="ECO:0000259" key="2">
    <source>
        <dbReference type="PROSITE" id="PS50943"/>
    </source>
</evidence>
<dbReference type="InterPro" id="IPR014710">
    <property type="entry name" value="RmlC-like_jellyroll"/>
</dbReference>
<dbReference type="Proteomes" id="UP000054623">
    <property type="component" value="Unassembled WGS sequence"/>
</dbReference>
<dbReference type="SUPFAM" id="SSF51182">
    <property type="entry name" value="RmlC-like cupins"/>
    <property type="match status" value="1"/>
</dbReference>
<dbReference type="PROSITE" id="PS50943">
    <property type="entry name" value="HTH_CROC1"/>
    <property type="match status" value="1"/>
</dbReference>
<dbReference type="InterPro" id="IPR010982">
    <property type="entry name" value="Lambda_DNA-bd_dom_sf"/>
</dbReference>
<dbReference type="EMBL" id="LK996017">
    <property type="protein sequence ID" value="CDX04542.1"/>
    <property type="molecule type" value="Genomic_DNA"/>
</dbReference>
<dbReference type="PANTHER" id="PTHR46797:SF1">
    <property type="entry name" value="METHYLPHOSPHONATE SYNTHASE"/>
    <property type="match status" value="1"/>
</dbReference>
<evidence type="ECO:0000313" key="4">
    <source>
        <dbReference type="EMBL" id="KTE91591.1"/>
    </source>
</evidence>
<dbReference type="RefSeq" id="WP_005813487.1">
    <property type="nucleotide sequence ID" value="NZ_CABKQQ010000049.1"/>
</dbReference>
<reference evidence="4 5" key="2">
    <citation type="submission" date="2015-12" db="EMBL/GenBank/DDBJ databases">
        <title>Draft Genome Sequence of Desulfitobacterium hafniense Strain DH, a Sulfate-reducing Bacterium Isolated from Paddy Soils.</title>
        <authorList>
            <person name="Bao P."/>
            <person name="Zhang X."/>
            <person name="Li G."/>
        </authorList>
    </citation>
    <scope>NUCLEOTIDE SEQUENCE [LARGE SCALE GENOMIC DNA]</scope>
    <source>
        <strain evidence="4 5">DH</strain>
    </source>
</reference>
<dbReference type="GO" id="GO:0003700">
    <property type="term" value="F:DNA-binding transcription factor activity"/>
    <property type="evidence" value="ECO:0007669"/>
    <property type="project" value="TreeGrafter"/>
</dbReference>
<gene>
    <name evidence="4" type="ORF">AT727_21565</name>
    <name evidence="3" type="ORF">DPCES_4656</name>
</gene>
<dbReference type="InterPro" id="IPR013096">
    <property type="entry name" value="Cupin_2"/>
</dbReference>
<dbReference type="EMBL" id="LOCK01000022">
    <property type="protein sequence ID" value="KTE91591.1"/>
    <property type="molecule type" value="Genomic_DNA"/>
</dbReference>
<dbReference type="PANTHER" id="PTHR46797">
    <property type="entry name" value="HTH-TYPE TRANSCRIPTIONAL REGULATOR"/>
    <property type="match status" value="1"/>
</dbReference>
<protein>
    <submittedName>
        <fullName evidence="3">DNA-binding helix-turn-helix protein</fullName>
    </submittedName>
    <submittedName>
        <fullName evidence="4">DNA-binding protein</fullName>
    </submittedName>
</protein>
<dbReference type="GO" id="GO:0003677">
    <property type="term" value="F:DNA binding"/>
    <property type="evidence" value="ECO:0007669"/>
    <property type="project" value="UniProtKB-KW"/>
</dbReference>